<dbReference type="GO" id="GO:0008017">
    <property type="term" value="F:microtubule binding"/>
    <property type="evidence" value="ECO:0007669"/>
    <property type="project" value="InterPro"/>
</dbReference>
<evidence type="ECO:0000256" key="7">
    <source>
        <dbReference type="SAM" id="MobiDB-lite"/>
    </source>
</evidence>
<evidence type="ECO:0000256" key="3">
    <source>
        <dbReference type="ARBA" id="ARBA00022490"/>
    </source>
</evidence>
<feature type="compositionally biased region" description="Low complexity" evidence="7">
    <location>
        <begin position="286"/>
        <end position="325"/>
    </location>
</feature>
<dbReference type="Proteomes" id="UP000285146">
    <property type="component" value="Unassembled WGS sequence"/>
</dbReference>
<keyword evidence="6" id="KW-0206">Cytoskeleton</keyword>
<dbReference type="InterPro" id="IPR006964">
    <property type="entry name" value="NUDE_dom"/>
</dbReference>
<feature type="compositionally biased region" description="Polar residues" evidence="7">
    <location>
        <begin position="337"/>
        <end position="353"/>
    </location>
</feature>
<dbReference type="GO" id="GO:0007020">
    <property type="term" value="P:microtubule nucleation"/>
    <property type="evidence" value="ECO:0007669"/>
    <property type="project" value="TreeGrafter"/>
</dbReference>
<dbReference type="AlphaFoldDB" id="A0A423VCR8"/>
<dbReference type="PANTHER" id="PTHR10921">
    <property type="entry name" value="NUCLEAR DISTRIBUTION PROTEIN NUDE HOMOLOG 1"/>
    <property type="match status" value="1"/>
</dbReference>
<feature type="compositionally biased region" description="Low complexity" evidence="7">
    <location>
        <begin position="223"/>
        <end position="238"/>
    </location>
</feature>
<evidence type="ECO:0000256" key="2">
    <source>
        <dbReference type="ARBA" id="ARBA00007429"/>
    </source>
</evidence>
<evidence type="ECO:0000256" key="1">
    <source>
        <dbReference type="ARBA" id="ARBA00004245"/>
    </source>
</evidence>
<accession>A0A423VCR8</accession>
<keyword evidence="5" id="KW-0175">Coiled coil</keyword>
<dbReference type="Pfam" id="PF04880">
    <property type="entry name" value="NUDE_C"/>
    <property type="match status" value="1"/>
</dbReference>
<dbReference type="PANTHER" id="PTHR10921:SF1">
    <property type="entry name" value="NUCLEAR DISTRIBUTION PROTEIN NUDE HOMOLOG"/>
    <property type="match status" value="1"/>
</dbReference>
<reference evidence="9 10" key="1">
    <citation type="submission" date="2015-09" db="EMBL/GenBank/DDBJ databases">
        <title>Host preference determinants of Valsa canker pathogens revealed by comparative genomics.</title>
        <authorList>
            <person name="Yin Z."/>
            <person name="Huang L."/>
        </authorList>
    </citation>
    <scope>NUCLEOTIDE SEQUENCE [LARGE SCALE GENOMIC DNA]</scope>
    <source>
        <strain evidence="9 10">SXYLt</strain>
    </source>
</reference>
<evidence type="ECO:0000259" key="8">
    <source>
        <dbReference type="Pfam" id="PF04880"/>
    </source>
</evidence>
<feature type="region of interest" description="Disordered" evidence="7">
    <location>
        <begin position="37"/>
        <end position="62"/>
    </location>
</feature>
<comment type="caution">
    <text evidence="9">The sequence shown here is derived from an EMBL/GenBank/DDBJ whole genome shotgun (WGS) entry which is preliminary data.</text>
</comment>
<feature type="compositionally biased region" description="Low complexity" evidence="7">
    <location>
        <begin position="398"/>
        <end position="409"/>
    </location>
</feature>
<name>A0A423VCR8_9PEZI</name>
<keyword evidence="3" id="KW-0963">Cytoplasm</keyword>
<comment type="similarity">
    <text evidence="2">Belongs to the nudE family.</text>
</comment>
<dbReference type="OrthoDB" id="5877028at2759"/>
<dbReference type="GO" id="GO:0051642">
    <property type="term" value="P:centrosome localization"/>
    <property type="evidence" value="ECO:0007669"/>
    <property type="project" value="TreeGrafter"/>
</dbReference>
<dbReference type="GO" id="GO:0000776">
    <property type="term" value="C:kinetochore"/>
    <property type="evidence" value="ECO:0007669"/>
    <property type="project" value="TreeGrafter"/>
</dbReference>
<feature type="compositionally biased region" description="Low complexity" evidence="7">
    <location>
        <begin position="456"/>
        <end position="471"/>
    </location>
</feature>
<proteinExistence type="inferred from homology"/>
<dbReference type="EMBL" id="LKEB01000114">
    <property type="protein sequence ID" value="ROV88713.1"/>
    <property type="molecule type" value="Genomic_DNA"/>
</dbReference>
<organism evidence="9 10">
    <name type="scientific">Cytospora leucostoma</name>
    <dbReference type="NCBI Taxonomy" id="1230097"/>
    <lineage>
        <taxon>Eukaryota</taxon>
        <taxon>Fungi</taxon>
        <taxon>Dikarya</taxon>
        <taxon>Ascomycota</taxon>
        <taxon>Pezizomycotina</taxon>
        <taxon>Sordariomycetes</taxon>
        <taxon>Sordariomycetidae</taxon>
        <taxon>Diaporthales</taxon>
        <taxon>Cytosporaceae</taxon>
        <taxon>Cytospora</taxon>
    </lineage>
</organism>
<evidence type="ECO:0000256" key="4">
    <source>
        <dbReference type="ARBA" id="ARBA00022701"/>
    </source>
</evidence>
<evidence type="ECO:0000256" key="5">
    <source>
        <dbReference type="ARBA" id="ARBA00023054"/>
    </source>
</evidence>
<dbReference type="InParanoid" id="A0A423VCR8"/>
<dbReference type="GO" id="GO:0000132">
    <property type="term" value="P:establishment of mitotic spindle orientation"/>
    <property type="evidence" value="ECO:0007669"/>
    <property type="project" value="TreeGrafter"/>
</dbReference>
<evidence type="ECO:0000313" key="10">
    <source>
        <dbReference type="Proteomes" id="UP000285146"/>
    </source>
</evidence>
<sequence length="599" mass="65018">MAALEPPSSPAGGDATTEGSLAWYKSQYEQLETELAEFRGSSEELEKELEKDLDAAEKRENTLREKAEGLSFEVDEWKRKYKESKAEANAAQNTLEKEITTLRDTNRTLQHKLRDIEVANDDFERQARITDSSLEDMESKYNAAIEKVVMMEEEIKIGEQEREQLRIETQRLREELSDLKIEAEILQDKLKKQEQQRHMSIVSTELSIPDSPIFDTSTVSGASSPLTTTPPESSISSTKIHVSEPPSPPMSDASVSLPKSRPRVPSIKAPPTTRPRKASRLPPFDPSVTPKSKPATSTSRPTTARAAATSSTSSSMRTTATSRSTGAKGNRGPSNRLPPSTSLNHIRTLTAQMQRLEARVQSVRSKLPAPNTTPPRGSPMSSVISNNNLPIRTRRRGVSSVSSSNTSRLSPDDLTPFSLGPSSRGINGGAHLPKLSNSGMSRLAFGPLPNRGPVDSGSEVSRPSSRGSHSSYARPVSRADGRNDSMIAPPRPVSRAGGARTPLGRPVSRASFGGSFHGSAMSLSHSTAEEEEPVDRGYRTPSRRGTYSRAEVGTSIPIPSARRPSLANVHPAPVRRPSLVPGLVRKASTQPIGDLGETY</sequence>
<dbReference type="GO" id="GO:0005871">
    <property type="term" value="C:kinesin complex"/>
    <property type="evidence" value="ECO:0007669"/>
    <property type="project" value="TreeGrafter"/>
</dbReference>
<feature type="region of interest" description="Disordered" evidence="7">
    <location>
        <begin position="209"/>
        <end position="599"/>
    </location>
</feature>
<dbReference type="STRING" id="1230097.A0A423VCR8"/>
<dbReference type="InterPro" id="IPR033494">
    <property type="entry name" value="NUDE"/>
</dbReference>
<dbReference type="Gene3D" id="6.10.250.1080">
    <property type="match status" value="1"/>
</dbReference>
<dbReference type="GO" id="GO:0007059">
    <property type="term" value="P:chromosome segregation"/>
    <property type="evidence" value="ECO:0007669"/>
    <property type="project" value="TreeGrafter"/>
</dbReference>
<dbReference type="GO" id="GO:0047496">
    <property type="term" value="P:vesicle transport along microtubule"/>
    <property type="evidence" value="ECO:0007669"/>
    <property type="project" value="TreeGrafter"/>
</dbReference>
<keyword evidence="4" id="KW-0493">Microtubule</keyword>
<dbReference type="GO" id="GO:0005874">
    <property type="term" value="C:microtubule"/>
    <property type="evidence" value="ECO:0007669"/>
    <property type="project" value="UniProtKB-KW"/>
</dbReference>
<protein>
    <recommendedName>
        <fullName evidence="8">NUDE domain-containing protein</fullName>
    </recommendedName>
</protein>
<feature type="compositionally biased region" description="Polar residues" evidence="7">
    <location>
        <begin position="379"/>
        <end position="390"/>
    </location>
</feature>
<keyword evidence="10" id="KW-1185">Reference proteome</keyword>
<feature type="domain" description="NUDE" evidence="8">
    <location>
        <begin position="133"/>
        <end position="266"/>
    </location>
</feature>
<gene>
    <name evidence="9" type="ORF">VPNG_10224</name>
</gene>
<evidence type="ECO:0000313" key="9">
    <source>
        <dbReference type="EMBL" id="ROV88713.1"/>
    </source>
</evidence>
<evidence type="ECO:0000256" key="6">
    <source>
        <dbReference type="ARBA" id="ARBA00023212"/>
    </source>
</evidence>
<comment type="subcellular location">
    <subcellularLocation>
        <location evidence="1">Cytoplasm</location>
        <location evidence="1">Cytoskeleton</location>
    </subcellularLocation>
</comment>